<dbReference type="EMBL" id="CP044067">
    <property type="protein sequence ID" value="QET05355.1"/>
    <property type="molecule type" value="Genomic_DNA"/>
</dbReference>
<organism evidence="1 2">
    <name type="scientific">Cupriavidus pauculus</name>
    <dbReference type="NCBI Taxonomy" id="82633"/>
    <lineage>
        <taxon>Bacteria</taxon>
        <taxon>Pseudomonadati</taxon>
        <taxon>Pseudomonadota</taxon>
        <taxon>Betaproteobacteria</taxon>
        <taxon>Burkholderiales</taxon>
        <taxon>Burkholderiaceae</taxon>
        <taxon>Cupriavidus</taxon>
    </lineage>
</organism>
<gene>
    <name evidence="1" type="ORF">FOB72_25395</name>
</gene>
<sequence length="155" mass="16481">MLSISRNPQTSALQDRLGHSVGSALEAHLDPAQGAALLVFCSLLPDDATLGDLGDLRHFADAGVAPDTLAAFAPLGARLRALPDAQRKAPLFDLFLSEVRLRSASRDGPPTHFETACPSCGARVAWPVQAGEDLKDRPLRCAQSHVFALSEGRFV</sequence>
<evidence type="ECO:0000313" key="1">
    <source>
        <dbReference type="EMBL" id="QET05355.1"/>
    </source>
</evidence>
<protein>
    <submittedName>
        <fullName evidence="1">Uncharacterized protein</fullName>
    </submittedName>
</protein>
<dbReference type="AlphaFoldDB" id="A0A5P2HDA9"/>
<evidence type="ECO:0000313" key="2">
    <source>
        <dbReference type="Proteomes" id="UP000322822"/>
    </source>
</evidence>
<reference evidence="1 2" key="1">
    <citation type="submission" date="2019-09" db="EMBL/GenBank/DDBJ databases">
        <title>FDA dAtabase for Regulatory Grade micrObial Sequences (FDA-ARGOS): Supporting development and validation of Infectious Disease Dx tests.</title>
        <authorList>
            <person name="Sciortino C."/>
            <person name="Tallon L."/>
            <person name="Sadzewicz L."/>
            <person name="Vavikolanu K."/>
            <person name="Mehta A."/>
            <person name="Aluvathingal J."/>
            <person name="Nadendla S."/>
            <person name="Nandy P."/>
            <person name="Geyer C."/>
            <person name="Yan Y."/>
            <person name="Sichtig H."/>
        </authorList>
    </citation>
    <scope>NUCLEOTIDE SEQUENCE [LARGE SCALE GENOMIC DNA]</scope>
    <source>
        <strain evidence="1 2">FDAARGOS_664</strain>
    </source>
</reference>
<dbReference type="Proteomes" id="UP000322822">
    <property type="component" value="Chromosome 2"/>
</dbReference>
<proteinExistence type="predicted"/>
<accession>A0A5P2HDA9</accession>
<dbReference type="RefSeq" id="WP_150375448.1">
    <property type="nucleotide sequence ID" value="NZ_CP044067.1"/>
</dbReference>
<name>A0A5P2HDA9_9BURK</name>